<organism evidence="2">
    <name type="scientific">Phytophthora nicotianae</name>
    <name type="common">Potato buckeye rot agent</name>
    <name type="synonym">Phytophthora parasitica</name>
    <dbReference type="NCBI Taxonomy" id="4792"/>
    <lineage>
        <taxon>Eukaryota</taxon>
        <taxon>Sar</taxon>
        <taxon>Stramenopiles</taxon>
        <taxon>Oomycota</taxon>
        <taxon>Peronosporomycetes</taxon>
        <taxon>Peronosporales</taxon>
        <taxon>Peronosporaceae</taxon>
        <taxon>Phytophthora</taxon>
    </lineage>
</organism>
<gene>
    <name evidence="2" type="ORF">L915_07085</name>
</gene>
<feature type="region of interest" description="Disordered" evidence="1">
    <location>
        <begin position="65"/>
        <end position="89"/>
    </location>
</feature>
<dbReference type="Proteomes" id="UP000053236">
    <property type="component" value="Unassembled WGS sequence"/>
</dbReference>
<dbReference type="EMBL" id="KI685842">
    <property type="protein sequence ID" value="ETK88697.1"/>
    <property type="molecule type" value="Genomic_DNA"/>
</dbReference>
<sequence>MDVHHFRQPGKRECLGAAHILATPYTMGSDDDAERFTHVYILCAVTPPVNQSVQWTRGQAVIDVGATPPMPKTTWSPSTKSSPRRGGEG</sequence>
<proteinExistence type="predicted"/>
<reference evidence="2" key="1">
    <citation type="submission" date="2013-11" db="EMBL/GenBank/DDBJ databases">
        <title>The Genome Sequence of Phytophthora parasitica CJ02B3.</title>
        <authorList>
            <consortium name="The Broad Institute Genomics Platform"/>
            <person name="Russ C."/>
            <person name="Tyler B."/>
            <person name="Panabieres F."/>
            <person name="Shan W."/>
            <person name="Tripathy S."/>
            <person name="Grunwald N."/>
            <person name="Machado M."/>
            <person name="Johnson C.S."/>
            <person name="Arredondo F."/>
            <person name="Hong C."/>
            <person name="Coffey M."/>
            <person name="Young S.K."/>
            <person name="Zeng Q."/>
            <person name="Gargeya S."/>
            <person name="Fitzgerald M."/>
            <person name="Abouelleil A."/>
            <person name="Alvarado L."/>
            <person name="Chapman S.B."/>
            <person name="Gainer-Dewar J."/>
            <person name="Goldberg J."/>
            <person name="Griggs A."/>
            <person name="Gujja S."/>
            <person name="Hansen M."/>
            <person name="Howarth C."/>
            <person name="Imamovic A."/>
            <person name="Ireland A."/>
            <person name="Larimer J."/>
            <person name="McCowan C."/>
            <person name="Murphy C."/>
            <person name="Pearson M."/>
            <person name="Poon T.W."/>
            <person name="Priest M."/>
            <person name="Roberts A."/>
            <person name="Saif S."/>
            <person name="Shea T."/>
            <person name="Sykes S."/>
            <person name="Wortman J."/>
            <person name="Nusbaum C."/>
            <person name="Birren B."/>
        </authorList>
    </citation>
    <scope>NUCLEOTIDE SEQUENCE [LARGE SCALE GENOMIC DNA]</scope>
    <source>
        <strain evidence="2">CJ02B3</strain>
    </source>
</reference>
<evidence type="ECO:0000256" key="1">
    <source>
        <dbReference type="SAM" id="MobiDB-lite"/>
    </source>
</evidence>
<dbReference type="AlphaFoldDB" id="W2H0C8"/>
<protein>
    <submittedName>
        <fullName evidence="2">Uncharacterized protein</fullName>
    </submittedName>
</protein>
<accession>W2H0C8</accession>
<name>W2H0C8_PHYNI</name>
<evidence type="ECO:0000313" key="2">
    <source>
        <dbReference type="EMBL" id="ETK88697.1"/>
    </source>
</evidence>
<feature type="compositionally biased region" description="Low complexity" evidence="1">
    <location>
        <begin position="72"/>
        <end position="81"/>
    </location>
</feature>